<comment type="caution">
    <text evidence="2">The sequence shown here is derived from an EMBL/GenBank/DDBJ whole genome shotgun (WGS) entry which is preliminary data.</text>
</comment>
<keyword evidence="1" id="KW-0812">Transmembrane</keyword>
<keyword evidence="1" id="KW-1133">Transmembrane helix</keyword>
<evidence type="ECO:0000313" key="2">
    <source>
        <dbReference type="EMBL" id="RIW14485.1"/>
    </source>
</evidence>
<accession>A0A418PQH4</accession>
<name>A0A418PQH4_9BACT</name>
<feature type="transmembrane region" description="Helical" evidence="1">
    <location>
        <begin position="155"/>
        <end position="178"/>
    </location>
</feature>
<dbReference type="SUPFAM" id="SSF48371">
    <property type="entry name" value="ARM repeat"/>
    <property type="match status" value="1"/>
</dbReference>
<dbReference type="EMBL" id="QXML01000006">
    <property type="protein sequence ID" value="RIW14485.1"/>
    <property type="molecule type" value="Genomic_DNA"/>
</dbReference>
<proteinExistence type="predicted"/>
<evidence type="ECO:0008006" key="4">
    <source>
        <dbReference type="Google" id="ProtNLM"/>
    </source>
</evidence>
<dbReference type="AlphaFoldDB" id="A0A418PQH4"/>
<dbReference type="InterPro" id="IPR016024">
    <property type="entry name" value="ARM-type_fold"/>
</dbReference>
<evidence type="ECO:0000313" key="3">
    <source>
        <dbReference type="Proteomes" id="UP000283522"/>
    </source>
</evidence>
<keyword evidence="3" id="KW-1185">Reference proteome</keyword>
<organism evidence="2 3">
    <name type="scientific">Algoriphagus lacus</name>
    <dbReference type="NCBI Taxonomy" id="2056311"/>
    <lineage>
        <taxon>Bacteria</taxon>
        <taxon>Pseudomonadati</taxon>
        <taxon>Bacteroidota</taxon>
        <taxon>Cytophagia</taxon>
        <taxon>Cytophagales</taxon>
        <taxon>Cyclobacteriaceae</taxon>
        <taxon>Algoriphagus</taxon>
    </lineage>
</organism>
<dbReference type="Proteomes" id="UP000283522">
    <property type="component" value="Unassembled WGS sequence"/>
</dbReference>
<gene>
    <name evidence="2" type="ORF">D0X99_13070</name>
</gene>
<evidence type="ECO:0000256" key="1">
    <source>
        <dbReference type="SAM" id="Phobius"/>
    </source>
</evidence>
<reference evidence="2 3" key="1">
    <citation type="submission" date="2018-09" db="EMBL/GenBank/DDBJ databases">
        <authorList>
            <person name="Wang X."/>
            <person name="Du Z."/>
        </authorList>
    </citation>
    <scope>NUCLEOTIDE SEQUENCE [LARGE SCALE GENOMIC DNA]</scope>
    <source>
        <strain evidence="2 3">N3</strain>
    </source>
</reference>
<sequence length="511" mass="58819">MSCSFAWAQDQIIPEDSTEFRDFLILQKEVQGLSYRFYLLEKSISDSLAADSVYLFSKTDSGFISNSFSDFGMIQDLEKPLVEDSLNFRLDFVVFSQSVDQTAVREYLANLVRNGDYQVKFEEIKSSEDLVSLASRSPYSPFLKYKLKFVADYKLFGVTVVIVFFFVVALTMIVYMLIMKARKTKRENLQKEYDQLIVDPLTSLLFEKELDEIHDMEMQEIYQYFPQSYLGKPLYRDVLIDRIIGLNKKMKGEFKDKLKVLYKRLGLDKISAESLKNKNWDRVTEGLVQINEMDLVEALPEVKKHANSSNFHIRSQAVATLLNLSEKVDLAFLRDQTFPLSTWQQMSYLRIIKFVGQQKDLKLEILFDSANKSIRIFGYKLVRMLGRIDLIEVLSKKAMHVEEDEKIEILETYSVLGAHMEAEFVNQCLNSGSPNLVIAAAKAAGVIGNEESASILMGLLRKEVSFSEKLIYLRSLNELDKAEFEAFTQLNPDAQILEIRAHLLDPLLQHV</sequence>
<protein>
    <recommendedName>
        <fullName evidence="4">HEAT repeat domain-containing protein</fullName>
    </recommendedName>
</protein>
<keyword evidence="1" id="KW-0472">Membrane</keyword>